<gene>
    <name evidence="2" type="primary">RAB11FIP4</name>
</gene>
<dbReference type="AlphaFoldDB" id="K7EMK3"/>
<dbReference type="Ensembl" id="ENST00000579589.1">
    <property type="protein sequence ID" value="ENSP00000466538.1"/>
    <property type="gene ID" value="ENSG00000131242.18"/>
</dbReference>
<evidence type="ECO:0000313" key="2">
    <source>
        <dbReference type="Ensembl" id="ENSP00000466538.1"/>
    </source>
</evidence>
<dbReference type="EMBL" id="AC003101">
    <property type="status" value="NOT_ANNOTATED_CDS"/>
    <property type="molecule type" value="Genomic_DNA"/>
</dbReference>
<reference evidence="2" key="5">
    <citation type="submission" date="2025-09" db="UniProtKB">
        <authorList>
            <consortium name="Ensembl"/>
        </authorList>
    </citation>
    <scope>IDENTIFICATION</scope>
</reference>
<dbReference type="ChiTaRS" id="RAB11FIP4">
    <property type="organism name" value="human"/>
</dbReference>
<protein>
    <submittedName>
        <fullName evidence="2">RAB11 family interacting protein 4</fullName>
    </submittedName>
</protein>
<evidence type="ECO:0000256" key="1">
    <source>
        <dbReference type="SAM" id="MobiDB-lite"/>
    </source>
</evidence>
<dbReference type="GeneTree" id="ENSGT00440000033742"/>
<reference evidence="2 3" key="2">
    <citation type="journal article" date="2004" name="Nature">
        <title>Finishing the euchromatic sequence of the human genome.</title>
        <authorList>
            <consortium name="International Human Genome Sequencing Consortium"/>
        </authorList>
    </citation>
    <scope>NUCLEOTIDE SEQUENCE [LARGE SCALE GENOMIC DNA]</scope>
</reference>
<dbReference type="EMBL" id="KF510421">
    <property type="status" value="NOT_ANNOTATED_CDS"/>
    <property type="molecule type" value="Genomic_DNA"/>
</dbReference>
<dbReference type="Proteomes" id="UP000005640">
    <property type="component" value="Chromosome 17"/>
</dbReference>
<dbReference type="VEuPathDB" id="HostDB:ENSG00000131242"/>
<reference evidence="2 3" key="1">
    <citation type="journal article" date="2001" name="Nature">
        <title>Initial sequencing and analysis of the human genome.</title>
        <authorList>
            <consortium name="International Human Genome Sequencing Consortium"/>
            <person name="Lander E.S."/>
            <person name="Linton L.M."/>
            <person name="Birren B."/>
            <person name="Nusbaum C."/>
            <person name="Zody M.C."/>
            <person name="Baldwin J."/>
            <person name="Devon K."/>
            <person name="Dewar K."/>
            <person name="Doyle M."/>
            <person name="FitzHugh W."/>
            <person name="Funke R."/>
            <person name="Gage D."/>
            <person name="Harris K."/>
            <person name="Heaford A."/>
            <person name="Howland J."/>
            <person name="Kann L."/>
            <person name="Lehoczky J."/>
            <person name="LeVine R."/>
            <person name="McEwan P."/>
            <person name="McKernan K."/>
            <person name="Meldrim J."/>
            <person name="Mesirov J.P."/>
            <person name="Miranda C."/>
            <person name="Morris W."/>
            <person name="Naylor J."/>
            <person name="Raymond C."/>
            <person name="Rosetti M."/>
            <person name="Santos R."/>
            <person name="Sheridan A."/>
            <person name="Sougnez C."/>
            <person name="Stange-Thomann N."/>
            <person name="Stojanovic N."/>
            <person name="Subramanian A."/>
            <person name="Wyman D."/>
            <person name="Rogers J."/>
            <person name="Sulston J."/>
            <person name="Ainscough R."/>
            <person name="Beck S."/>
            <person name="Bentley D."/>
            <person name="Burton J."/>
            <person name="Clee C."/>
            <person name="Carter N."/>
            <person name="Coulson A."/>
            <person name="Deadman R."/>
            <person name="Deloukas P."/>
            <person name="Dunham A."/>
            <person name="Dunham I."/>
            <person name="Durbin R."/>
            <person name="French L."/>
            <person name="Grafham D."/>
            <person name="Gregory S."/>
            <person name="Hubbard T."/>
            <person name="Humphray S."/>
            <person name="Hunt A."/>
            <person name="Jones M."/>
            <person name="Lloyd C."/>
            <person name="McMurray A."/>
            <person name="Matthews L."/>
            <person name="Mercer S."/>
            <person name="Milne S."/>
            <person name="Mullikin J.C."/>
            <person name="Mungall A."/>
            <person name="Plumb R."/>
            <person name="Ross M."/>
            <person name="Shownkeen R."/>
            <person name="Sims S."/>
            <person name="Waterston R.H."/>
            <person name="Wilson R.K."/>
            <person name="Hillier L.W."/>
            <person name="McPherson J.D."/>
            <person name="Marra M.A."/>
            <person name="Mardis E.R."/>
            <person name="Fulton L.A."/>
            <person name="Chinwalla A.T."/>
            <person name="Pepin K.H."/>
            <person name="Gish W.R."/>
            <person name="Chissoe S.L."/>
            <person name="Wendl M.C."/>
            <person name="Delehaunty K.D."/>
            <person name="Miner T.L."/>
            <person name="Delehaunty A."/>
            <person name="Kramer J.B."/>
            <person name="Cook L.L."/>
            <person name="Fulton R.S."/>
            <person name="Johnson D.L."/>
            <person name="Minx P.J."/>
            <person name="Clifton S.W."/>
            <person name="Hawkins T."/>
            <person name="Branscomb E."/>
            <person name="Predki P."/>
            <person name="Richardson P."/>
            <person name="Wenning S."/>
            <person name="Slezak T."/>
            <person name="Doggett N."/>
            <person name="Cheng J.F."/>
            <person name="Olsen A."/>
            <person name="Lucas S."/>
            <person name="Elkin C."/>
            <person name="Uberbacher E."/>
            <person name="Frazier M."/>
            <person name="Gibbs R.A."/>
            <person name="Muzny D.M."/>
            <person name="Scherer S.E."/>
            <person name="Bouck J.B."/>
            <person name="Sodergren E.J."/>
            <person name="Worley K.C."/>
            <person name="Rives C.M."/>
            <person name="Gorrell J.H."/>
            <person name="Metzker M.L."/>
            <person name="Naylor S.L."/>
            <person name="Kucherlapati R.S."/>
            <person name="Nelson D.L."/>
            <person name="Weinstock G.M."/>
            <person name="Sakaki Y."/>
            <person name="Fujiyama A."/>
            <person name="Hattori M."/>
            <person name="Yada T."/>
            <person name="Toyoda A."/>
            <person name="Itoh T."/>
            <person name="Kawagoe C."/>
            <person name="Watanabe H."/>
            <person name="Totoki Y."/>
            <person name="Taylor T."/>
            <person name="Weissenbach J."/>
            <person name="Heilig R."/>
            <person name="Saurin W."/>
            <person name="Artiguenave F."/>
            <person name="Brottier P."/>
            <person name="Bruls T."/>
            <person name="Pelletier E."/>
            <person name="Robert C."/>
            <person name="Wincker P."/>
            <person name="Smith D.R."/>
            <person name="Doucette-Stamm L."/>
            <person name="Rubenfield M."/>
            <person name="Weinstock K."/>
            <person name="Lee H.M."/>
            <person name="Dubois J."/>
            <person name="Rosenthal A."/>
            <person name="Platzer M."/>
            <person name="Nyakatura G."/>
            <person name="Taudien S."/>
            <person name="Rump A."/>
            <person name="Yang H."/>
            <person name="Yu J."/>
            <person name="Wang J."/>
            <person name="Huang G."/>
            <person name="Gu J."/>
            <person name="Hood L."/>
            <person name="Rowen L."/>
            <person name="Madan A."/>
            <person name="Qin S."/>
            <person name="Davis R.W."/>
            <person name="Federspiel N.A."/>
            <person name="Abola A.P."/>
            <person name="Proctor M.J."/>
            <person name="Myers R.M."/>
            <person name="Schmutz J."/>
            <person name="Dickson M."/>
            <person name="Grimwood J."/>
            <person name="Cox D.R."/>
            <person name="Olson M.V."/>
            <person name="Kaul R."/>
            <person name="Raymond C."/>
            <person name="Shimizu N."/>
            <person name="Kawasaki K."/>
            <person name="Minoshima S."/>
            <person name="Evans G.A."/>
            <person name="Athanasiou M."/>
            <person name="Schultz R."/>
            <person name="Roe B.A."/>
            <person name="Chen F."/>
            <person name="Pan H."/>
            <person name="Ramser J."/>
            <person name="Lehrach H."/>
            <person name="Reinhardt R."/>
            <person name="McCombie W.R."/>
            <person name="de la Bastide M."/>
            <person name="Dedhia N."/>
            <person name="Blocker H."/>
            <person name="Hornischer K."/>
            <person name="Nordsiek G."/>
            <person name="Agarwala R."/>
            <person name="Aravind L."/>
            <person name="Bailey J.A."/>
            <person name="Bateman A."/>
            <person name="Batzoglou S."/>
            <person name="Birney E."/>
            <person name="Bork P."/>
            <person name="Brown D.G."/>
            <person name="Burge C.B."/>
            <person name="Cerutti L."/>
            <person name="Chen H.C."/>
            <person name="Church D."/>
            <person name="Clamp M."/>
            <person name="Copley R.R."/>
            <person name="Doerks T."/>
            <person name="Eddy S.R."/>
            <person name="Eichler E.E."/>
            <person name="Furey T.S."/>
            <person name="Galagan J."/>
            <person name="Gilbert J.G."/>
            <person name="Harmon C."/>
            <person name="Hayashizaki Y."/>
            <person name="Haussler D."/>
            <person name="Hermjakob H."/>
            <person name="Hokamp K."/>
            <person name="Jang W."/>
            <person name="Johnson L.S."/>
            <person name="Jones T.A."/>
            <person name="Kasif S."/>
            <person name="Kaspryzk A."/>
            <person name="Kennedy S."/>
            <person name="Kent W.J."/>
            <person name="Kitts P."/>
            <person name="Koonin E.V."/>
            <person name="Korf I."/>
            <person name="Kulp D."/>
            <person name="Lancet D."/>
            <person name="Lowe T.M."/>
            <person name="McLysaght A."/>
            <person name="Mikkelsen T."/>
            <person name="Moran J.V."/>
            <person name="Mulder N."/>
            <person name="Pollara V.J."/>
            <person name="Ponting C.P."/>
            <person name="Schuler G."/>
            <person name="Schultz J."/>
            <person name="Slater G."/>
            <person name="Smit A.F."/>
            <person name="Stupka E."/>
            <person name="Szustakowski J."/>
            <person name="Thierry-Mieg D."/>
            <person name="Thierry-Mieg J."/>
            <person name="Wagner L."/>
            <person name="Wallis J."/>
            <person name="Wheeler R."/>
            <person name="Williams A."/>
            <person name="Wolf Y.I."/>
            <person name="Wolfe K.H."/>
            <person name="Yang S.P."/>
            <person name="Yeh R.F."/>
            <person name="Collins F."/>
            <person name="Guyer M.S."/>
            <person name="Peterson J."/>
            <person name="Felsenfeld A."/>
            <person name="Wetterstrand K.A."/>
            <person name="Patrinos A."/>
            <person name="Morgan M.J."/>
            <person name="de Jong P."/>
            <person name="Catanese J.J."/>
            <person name="Osoegawa K."/>
            <person name="Shizuya H."/>
            <person name="Choi S."/>
            <person name="Chen Y.J."/>
        </authorList>
    </citation>
    <scope>NUCLEOTIDE SEQUENCE [LARGE SCALE GENOMIC DNA]</scope>
</reference>
<dbReference type="UCSC" id="uc060drj.1">
    <property type="organism name" value="human"/>
</dbReference>
<dbReference type="ExpressionAtlas" id="K7EMK3">
    <property type="expression patterns" value="baseline and differential"/>
</dbReference>
<accession>K7EMK3</accession>
<dbReference type="EMBL" id="KC877646">
    <property type="status" value="NOT_ANNOTATED_CDS"/>
    <property type="molecule type" value="Genomic_DNA"/>
</dbReference>
<sequence length="50" mass="5644">MRTPPALGSQHQPEVPQPVCARSRTEPNLPKSLSLHIFKPRSLKPAQETW</sequence>
<dbReference type="OpenTargets" id="ENSG00000131242"/>
<organism evidence="2 3">
    <name type="scientific">Homo sapiens</name>
    <name type="common">Human</name>
    <dbReference type="NCBI Taxonomy" id="9606"/>
    <lineage>
        <taxon>Eukaryota</taxon>
        <taxon>Metazoa</taxon>
        <taxon>Chordata</taxon>
        <taxon>Craniata</taxon>
        <taxon>Vertebrata</taxon>
        <taxon>Euteleostomi</taxon>
        <taxon>Mammalia</taxon>
        <taxon>Eutheria</taxon>
        <taxon>Euarchontoglires</taxon>
        <taxon>Primates</taxon>
        <taxon>Haplorrhini</taxon>
        <taxon>Catarrhini</taxon>
        <taxon>Hominidae</taxon>
        <taxon>Homo</taxon>
    </lineage>
</organism>
<reference evidence="2 3" key="3">
    <citation type="journal article" date="2006" name="Nature">
        <title>DNA sequence of human chromosome 17 and analysis of rearrangement in the human lineage.</title>
        <authorList>
            <person name="Zody M.C."/>
            <person name="Garber M."/>
            <person name="Adams D.J."/>
            <person name="Sharpe T."/>
            <person name="Harrow J."/>
            <person name="Lupski J.R."/>
            <person name="Nicholson C."/>
            <person name="Searle S.M."/>
            <person name="Wilming L."/>
            <person name="Young S.K."/>
            <person name="Abouelleil A."/>
            <person name="Allen N.R."/>
            <person name="Bi W."/>
            <person name="Bloom T."/>
            <person name="Borowsky M.L."/>
            <person name="Bugalter B.E."/>
            <person name="Butler J."/>
            <person name="Chang J.L."/>
            <person name="Chen C.K."/>
            <person name="Cook A."/>
            <person name="Corum B."/>
            <person name="Cuomo C.A."/>
            <person name="de Jong P.J."/>
            <person name="DeCaprio D."/>
            <person name="Dewar K."/>
            <person name="FitzGerald M."/>
            <person name="Gilbert J."/>
            <person name="Gibson R."/>
            <person name="Gnerre S."/>
            <person name="Goldstein S."/>
            <person name="Grafham D.V."/>
            <person name="Grocock R."/>
            <person name="Hafez N."/>
            <person name="Hagopian D.S."/>
            <person name="Hart E."/>
            <person name="Norman C.H."/>
            <person name="Humphray S."/>
            <person name="Jaffe D.B."/>
            <person name="Jones M."/>
            <person name="Kamal M."/>
            <person name="Khodiyar V.K."/>
            <person name="LaButti K."/>
            <person name="Laird G."/>
            <person name="Lehoczky J."/>
            <person name="Liu X."/>
            <person name="Lokyitsang T."/>
            <person name="Loveland J."/>
            <person name="Lui A."/>
            <person name="Macdonald P."/>
            <person name="Major J.E."/>
            <person name="Matthews L."/>
            <person name="Mauceli E."/>
            <person name="McCarroll S.A."/>
            <person name="Mihalev A.H."/>
            <person name="Mudge J."/>
            <person name="Nguyen C."/>
            <person name="Nicol R."/>
            <person name="O'Leary S.B."/>
            <person name="Osoegawa K."/>
            <person name="Schwartz D.C."/>
            <person name="Shaw-Smith C."/>
            <person name="Stankiewicz P."/>
            <person name="Steward C."/>
            <person name="Swarbreck D."/>
            <person name="Venkataraman V."/>
            <person name="Whittaker C.A."/>
            <person name="Yang X."/>
            <person name="Zimmer A.R."/>
            <person name="Bradley A."/>
            <person name="Hubbard T."/>
            <person name="Birren B.W."/>
            <person name="Rogers J."/>
            <person name="Lander E.S."/>
            <person name="Nusbaum C."/>
        </authorList>
    </citation>
    <scope>NUCLEOTIDE SEQUENCE [LARGE SCALE GENOMIC DNA]</scope>
</reference>
<dbReference type="Bgee" id="ENSG00000131242">
    <property type="expression patterns" value="Expressed in prefrontal cortex and 142 other cell types or tissues"/>
</dbReference>
<dbReference type="HGNC" id="HGNC:30267">
    <property type="gene designation" value="RAB11FIP4"/>
</dbReference>
<dbReference type="OrthoDB" id="418358at2759"/>
<name>K7EMK3_HUMAN</name>
<dbReference type="Ensembl" id="ENST00000579589.1">
    <property type="protein sequence ID" value="ENSP00000466538.1"/>
    <property type="gene ID" value="ENSG00000131242.19"/>
</dbReference>
<reference evidence="2" key="4">
    <citation type="submission" date="2025-08" db="UniProtKB">
        <authorList>
            <consortium name="Ensembl"/>
        </authorList>
    </citation>
    <scope>IDENTIFICATION</scope>
</reference>
<dbReference type="EMBL" id="KC877637">
    <property type="status" value="NOT_ANNOTATED_CDS"/>
    <property type="molecule type" value="Genomic_DNA"/>
</dbReference>
<keyword evidence="3" id="KW-1185">Reference proteome</keyword>
<feature type="region of interest" description="Disordered" evidence="1">
    <location>
        <begin position="1"/>
        <end position="33"/>
    </location>
</feature>
<dbReference type="EMBL" id="AC135724">
    <property type="status" value="NOT_ANNOTATED_CDS"/>
    <property type="molecule type" value="Genomic_DNA"/>
</dbReference>
<evidence type="ECO:0000313" key="3">
    <source>
        <dbReference type="Proteomes" id="UP000005640"/>
    </source>
</evidence>
<proteinExistence type="predicted"/>
<dbReference type="HOGENOM" id="CLU_3124525_0_0_1"/>